<dbReference type="InterPro" id="IPR001663">
    <property type="entry name" value="Rng_hydr_dOase-A"/>
</dbReference>
<keyword evidence="6" id="KW-0411">Iron-sulfur</keyword>
<gene>
    <name evidence="9" type="ORF">EKN06_09885</name>
</gene>
<evidence type="ECO:0000313" key="10">
    <source>
        <dbReference type="Proteomes" id="UP000283003"/>
    </source>
</evidence>
<keyword evidence="5" id="KW-0408">Iron</keyword>
<dbReference type="PROSITE" id="PS00570">
    <property type="entry name" value="RING_HYDROXYL_ALPHA"/>
    <property type="match status" value="1"/>
</dbReference>
<dbReference type="PANTHER" id="PTHR43756">
    <property type="entry name" value="CHOLINE MONOOXYGENASE, CHLOROPLASTIC"/>
    <property type="match status" value="1"/>
</dbReference>
<comment type="caution">
    <text evidence="9">The sequence shown here is derived from an EMBL/GenBank/DDBJ whole genome shotgun (WGS) entry which is preliminary data.</text>
</comment>
<evidence type="ECO:0000256" key="7">
    <source>
        <dbReference type="ARBA" id="ARBA00023027"/>
    </source>
</evidence>
<evidence type="ECO:0000256" key="2">
    <source>
        <dbReference type="ARBA" id="ARBA00022714"/>
    </source>
</evidence>
<accession>A0A437GW40</accession>
<evidence type="ECO:0000256" key="5">
    <source>
        <dbReference type="ARBA" id="ARBA00023004"/>
    </source>
</evidence>
<keyword evidence="10" id="KW-1185">Reference proteome</keyword>
<dbReference type="InterPro" id="IPR036922">
    <property type="entry name" value="Rieske_2Fe-2S_sf"/>
</dbReference>
<comment type="cofactor">
    <cofactor evidence="1">
        <name>Fe cation</name>
        <dbReference type="ChEBI" id="CHEBI:24875"/>
    </cofactor>
</comment>
<evidence type="ECO:0000259" key="8">
    <source>
        <dbReference type="PROSITE" id="PS51296"/>
    </source>
</evidence>
<feature type="domain" description="Rieske" evidence="8">
    <location>
        <begin position="59"/>
        <end position="165"/>
    </location>
</feature>
<protein>
    <submittedName>
        <fullName evidence="9">Aromatic ring-hydroxylating dioxygenase subunit alpha</fullName>
    </submittedName>
</protein>
<dbReference type="PRINTS" id="PR00090">
    <property type="entry name" value="RNGDIOXGNASE"/>
</dbReference>
<dbReference type="GO" id="GO:0051537">
    <property type="term" value="F:2 iron, 2 sulfur cluster binding"/>
    <property type="evidence" value="ECO:0007669"/>
    <property type="project" value="UniProtKB-KW"/>
</dbReference>
<reference evidence="9 10" key="1">
    <citation type="submission" date="2018-12" db="EMBL/GenBank/DDBJ databases">
        <title>Croceicoccus ponticola sp. nov., a lipolytic bacterium isolated from seawater.</title>
        <authorList>
            <person name="Yoon J.-H."/>
        </authorList>
    </citation>
    <scope>NUCLEOTIDE SEQUENCE [LARGE SCALE GENOMIC DNA]</scope>
    <source>
        <strain evidence="9 10">GM-16</strain>
    </source>
</reference>
<keyword evidence="2" id="KW-0001">2Fe-2S</keyword>
<dbReference type="InterPro" id="IPR015881">
    <property type="entry name" value="ARHD_Rieske_2Fe_2S"/>
</dbReference>
<keyword evidence="4" id="KW-0560">Oxidoreductase</keyword>
<dbReference type="OrthoDB" id="7456916at2"/>
<evidence type="ECO:0000256" key="4">
    <source>
        <dbReference type="ARBA" id="ARBA00023002"/>
    </source>
</evidence>
<keyword evidence="7" id="KW-0520">NAD</keyword>
<dbReference type="AlphaFoldDB" id="A0A437GW40"/>
<organism evidence="9 10">
    <name type="scientific">Croceicoccus ponticola</name>
    <dbReference type="NCBI Taxonomy" id="2217664"/>
    <lineage>
        <taxon>Bacteria</taxon>
        <taxon>Pseudomonadati</taxon>
        <taxon>Pseudomonadota</taxon>
        <taxon>Alphaproteobacteria</taxon>
        <taxon>Sphingomonadales</taxon>
        <taxon>Erythrobacteraceae</taxon>
        <taxon>Croceicoccus</taxon>
    </lineage>
</organism>
<dbReference type="RefSeq" id="WP_127612763.1">
    <property type="nucleotide sequence ID" value="NZ_RXOL01000004.1"/>
</dbReference>
<dbReference type="EMBL" id="RXOL01000004">
    <property type="protein sequence ID" value="RVQ66340.1"/>
    <property type="molecule type" value="Genomic_DNA"/>
</dbReference>
<dbReference type="PANTHER" id="PTHR43756:SF5">
    <property type="entry name" value="CHOLINE MONOOXYGENASE, CHLOROPLASTIC"/>
    <property type="match status" value="1"/>
</dbReference>
<keyword evidence="3" id="KW-0479">Metal-binding</keyword>
<dbReference type="CDD" id="cd03469">
    <property type="entry name" value="Rieske_RO_Alpha_N"/>
    <property type="match status" value="1"/>
</dbReference>
<dbReference type="SUPFAM" id="SSF50022">
    <property type="entry name" value="ISP domain"/>
    <property type="match status" value="1"/>
</dbReference>
<dbReference type="GO" id="GO:0005506">
    <property type="term" value="F:iron ion binding"/>
    <property type="evidence" value="ECO:0007669"/>
    <property type="project" value="InterPro"/>
</dbReference>
<dbReference type="SUPFAM" id="SSF55961">
    <property type="entry name" value="Bet v1-like"/>
    <property type="match status" value="1"/>
</dbReference>
<evidence type="ECO:0000256" key="6">
    <source>
        <dbReference type="ARBA" id="ARBA00023014"/>
    </source>
</evidence>
<dbReference type="Gene3D" id="3.90.380.10">
    <property type="entry name" value="Naphthalene 1,2-dioxygenase Alpha Subunit, Chain A, domain 1"/>
    <property type="match status" value="1"/>
</dbReference>
<proteinExistence type="predicted"/>
<dbReference type="GO" id="GO:0051213">
    <property type="term" value="F:dioxygenase activity"/>
    <property type="evidence" value="ECO:0007669"/>
    <property type="project" value="UniProtKB-KW"/>
</dbReference>
<evidence type="ECO:0000256" key="1">
    <source>
        <dbReference type="ARBA" id="ARBA00001962"/>
    </source>
</evidence>
<dbReference type="Gene3D" id="2.102.10.10">
    <property type="entry name" value="Rieske [2Fe-2S] iron-sulphur domain"/>
    <property type="match status" value="1"/>
</dbReference>
<name>A0A437GW40_9SPHN</name>
<dbReference type="InterPro" id="IPR017941">
    <property type="entry name" value="Rieske_2Fe-2S"/>
</dbReference>
<dbReference type="PROSITE" id="PS51296">
    <property type="entry name" value="RIESKE"/>
    <property type="match status" value="1"/>
</dbReference>
<dbReference type="Proteomes" id="UP000283003">
    <property type="component" value="Unassembled WGS sequence"/>
</dbReference>
<dbReference type="Pfam" id="PF00355">
    <property type="entry name" value="Rieske"/>
    <property type="match status" value="1"/>
</dbReference>
<evidence type="ECO:0000313" key="9">
    <source>
        <dbReference type="EMBL" id="RVQ66340.1"/>
    </source>
</evidence>
<sequence length="422" mass="47244">MTREPLELLKSMARHAIGLGHRQAMEYADDVMLLPGNTYSDETQFALEMDRIFGRLPLILGPSSELAAPGDFKTMKIGKASIIVARDKSGQIRGYMNACRHRGVKVTEESCGNASRFVCPFHGWTFGIDGKLIGISAREDFGDVEKSALGLREFPVLEKAGMIWAIVNPDTNLTIEPFLKGYDEILALFGFSEWKFFSKRSFKCPNWKLSFDGYLEFYHVPVLHGETFGRDTTNRGLYYTWGPHQHIKTPDLTPDHVATETLGYMARIADLAEAEWDLETMSYGVWTVFPCISIASFGGGGRGVMISQVLPGENVGESTTYQYYIMENLPETQELADRAEAQFAFLQEVVEREDIAMAYSIQDTLPGSHIENLYLGRNELGNQNFHSWVAKVVAAEDDEALVRLFEQSPVAHGVPPKERAEA</sequence>
<keyword evidence="9" id="KW-0223">Dioxygenase</keyword>
<evidence type="ECO:0000256" key="3">
    <source>
        <dbReference type="ARBA" id="ARBA00022723"/>
    </source>
</evidence>
<dbReference type="Pfam" id="PF00848">
    <property type="entry name" value="Ring_hydroxyl_A"/>
    <property type="match status" value="1"/>
</dbReference>
<dbReference type="InterPro" id="IPR015879">
    <property type="entry name" value="Ring_hydroxy_dOase_asu_C_dom"/>
</dbReference>